<evidence type="ECO:0000256" key="1">
    <source>
        <dbReference type="ARBA" id="ARBA00004141"/>
    </source>
</evidence>
<feature type="transmembrane region" description="Helical" evidence="6">
    <location>
        <begin position="50"/>
        <end position="70"/>
    </location>
</feature>
<keyword evidence="3 6" id="KW-0812">Transmembrane</keyword>
<evidence type="ECO:0000256" key="5">
    <source>
        <dbReference type="ARBA" id="ARBA00023136"/>
    </source>
</evidence>
<protein>
    <submittedName>
        <fullName evidence="7">Uncharacterized protein</fullName>
    </submittedName>
</protein>
<organism evidence="7 8">
    <name type="scientific">Friedmanniomyces simplex</name>
    <dbReference type="NCBI Taxonomy" id="329884"/>
    <lineage>
        <taxon>Eukaryota</taxon>
        <taxon>Fungi</taxon>
        <taxon>Dikarya</taxon>
        <taxon>Ascomycota</taxon>
        <taxon>Pezizomycotina</taxon>
        <taxon>Dothideomycetes</taxon>
        <taxon>Dothideomycetidae</taxon>
        <taxon>Mycosphaerellales</taxon>
        <taxon>Teratosphaeriaceae</taxon>
        <taxon>Friedmanniomyces</taxon>
    </lineage>
</organism>
<dbReference type="PANTHER" id="PTHR45649:SF5">
    <property type="entry name" value="GABA TRANSPORTER (EUROFUNG)-RELATED"/>
    <property type="match status" value="1"/>
</dbReference>
<evidence type="ECO:0000313" key="8">
    <source>
        <dbReference type="Proteomes" id="UP000309340"/>
    </source>
</evidence>
<proteinExistence type="predicted"/>
<evidence type="ECO:0000256" key="6">
    <source>
        <dbReference type="SAM" id="Phobius"/>
    </source>
</evidence>
<keyword evidence="5 6" id="KW-0472">Membrane</keyword>
<dbReference type="Proteomes" id="UP000309340">
    <property type="component" value="Unassembled WGS sequence"/>
</dbReference>
<keyword evidence="4 6" id="KW-1133">Transmembrane helix</keyword>
<dbReference type="EMBL" id="NAJQ01000396">
    <property type="protein sequence ID" value="TKA70453.1"/>
    <property type="molecule type" value="Genomic_DNA"/>
</dbReference>
<dbReference type="GO" id="GO:0016020">
    <property type="term" value="C:membrane"/>
    <property type="evidence" value="ECO:0007669"/>
    <property type="project" value="UniProtKB-SubCell"/>
</dbReference>
<name>A0A4U0X5Y8_9PEZI</name>
<evidence type="ECO:0000256" key="2">
    <source>
        <dbReference type="ARBA" id="ARBA00022448"/>
    </source>
</evidence>
<comment type="caution">
    <text evidence="7">The sequence shown here is derived from an EMBL/GenBank/DDBJ whole genome shotgun (WGS) entry which is preliminary data.</text>
</comment>
<sequence length="200" mass="22281">TGSILGKGKECKKVDDSQEPLLKEDNLLFLKRLRREQVTFGPFRLGKCGFWINAYAIVFGVYVSIFLPFPGEVPVTAVTMNYAGPVFGIVLILAVLDWVFRGRRYYNGPIQEIAAGERPSQLCRLSLRECAEAARLFKAAPARLRRAGEDPVTLTLSRTCGDEIMSSKLYNHALTIEAGGMVEGEEAEFECSPAEDWLDR</sequence>
<dbReference type="GO" id="GO:0022857">
    <property type="term" value="F:transmembrane transporter activity"/>
    <property type="evidence" value="ECO:0007669"/>
    <property type="project" value="UniProtKB-ARBA"/>
</dbReference>
<dbReference type="PANTHER" id="PTHR45649">
    <property type="entry name" value="AMINO-ACID PERMEASE BAT1"/>
    <property type="match status" value="1"/>
</dbReference>
<evidence type="ECO:0000256" key="4">
    <source>
        <dbReference type="ARBA" id="ARBA00022989"/>
    </source>
</evidence>
<keyword evidence="2" id="KW-0813">Transport</keyword>
<reference evidence="7 8" key="1">
    <citation type="submission" date="2017-03" db="EMBL/GenBank/DDBJ databases">
        <title>Genomes of endolithic fungi from Antarctica.</title>
        <authorList>
            <person name="Coleine C."/>
            <person name="Masonjones S."/>
            <person name="Stajich J.E."/>
        </authorList>
    </citation>
    <scope>NUCLEOTIDE SEQUENCE [LARGE SCALE GENOMIC DNA]</scope>
    <source>
        <strain evidence="7 8">CCFEE 5184</strain>
    </source>
</reference>
<dbReference type="AlphaFoldDB" id="A0A4U0X5Y8"/>
<comment type="subcellular location">
    <subcellularLocation>
        <location evidence="1">Membrane</location>
        <topology evidence="1">Multi-pass membrane protein</topology>
    </subcellularLocation>
</comment>
<dbReference type="OrthoDB" id="3257095at2759"/>
<keyword evidence="8" id="KW-1185">Reference proteome</keyword>
<dbReference type="STRING" id="329884.A0A4U0X5Y8"/>
<evidence type="ECO:0000313" key="7">
    <source>
        <dbReference type="EMBL" id="TKA70453.1"/>
    </source>
</evidence>
<evidence type="ECO:0000256" key="3">
    <source>
        <dbReference type="ARBA" id="ARBA00022692"/>
    </source>
</evidence>
<gene>
    <name evidence="7" type="ORF">B0A55_10469</name>
</gene>
<feature type="non-terminal residue" evidence="7">
    <location>
        <position position="1"/>
    </location>
</feature>
<feature type="transmembrane region" description="Helical" evidence="6">
    <location>
        <begin position="82"/>
        <end position="100"/>
    </location>
</feature>
<accession>A0A4U0X5Y8</accession>